<gene>
    <name evidence="1" type="ORF">UFOPK2931_00535</name>
    <name evidence="2" type="ORF">UFOPK3287_00582</name>
    <name evidence="3" type="ORF">UFOPK3916_00767</name>
    <name evidence="4" type="ORF">UFOPK4074_00749</name>
</gene>
<dbReference type="EMBL" id="CAFBJH010000027">
    <property type="protein sequence ID" value="CAB4849623.1"/>
    <property type="molecule type" value="Genomic_DNA"/>
</dbReference>
<dbReference type="PANTHER" id="PTHR36456">
    <property type="entry name" value="UPF0232 PROTEIN SCO3875"/>
    <property type="match status" value="1"/>
</dbReference>
<dbReference type="InterPro" id="IPR007922">
    <property type="entry name" value="DciA-like"/>
</dbReference>
<evidence type="ECO:0000313" key="3">
    <source>
        <dbReference type="EMBL" id="CAB4976473.1"/>
    </source>
</evidence>
<dbReference type="EMBL" id="CAEZZZ010000021">
    <property type="protein sequence ID" value="CAB4777536.1"/>
    <property type="molecule type" value="Genomic_DNA"/>
</dbReference>
<dbReference type="EMBL" id="CAFBPG010000061">
    <property type="protein sequence ID" value="CAB5013152.1"/>
    <property type="molecule type" value="Genomic_DNA"/>
</dbReference>
<accession>A0A6J7QFM3</accession>
<protein>
    <submittedName>
        <fullName evidence="4">Unannotated protein</fullName>
    </submittedName>
</protein>
<evidence type="ECO:0000313" key="1">
    <source>
        <dbReference type="EMBL" id="CAB4777536.1"/>
    </source>
</evidence>
<organism evidence="4">
    <name type="scientific">freshwater metagenome</name>
    <dbReference type="NCBI Taxonomy" id="449393"/>
    <lineage>
        <taxon>unclassified sequences</taxon>
        <taxon>metagenomes</taxon>
        <taxon>ecological metagenomes</taxon>
    </lineage>
</organism>
<dbReference type="PANTHER" id="PTHR36456:SF1">
    <property type="entry name" value="UPF0232 PROTEIN SCO3875"/>
    <property type="match status" value="1"/>
</dbReference>
<dbReference type="AlphaFoldDB" id="A0A6J7QFM3"/>
<sequence length="150" mass="16651">MTKKDLALEIFRSFQTGKRTRKKIVKESQNKASDPQLLSELFSNIIRDREWENPLAEGNLFSSWEKIVGQEISQHSTPISLIDGVLTLQTSSTAWATQLKLVSPAILETVQKSAPGVLVETLVFTGPQGPSWKKGLRTIRGAKGPRDTYG</sequence>
<dbReference type="EMBL" id="CAFBOE010000062">
    <property type="protein sequence ID" value="CAB4976473.1"/>
    <property type="molecule type" value="Genomic_DNA"/>
</dbReference>
<name>A0A6J7QFM3_9ZZZZ</name>
<dbReference type="Pfam" id="PF05258">
    <property type="entry name" value="DciA"/>
    <property type="match status" value="1"/>
</dbReference>
<proteinExistence type="predicted"/>
<evidence type="ECO:0000313" key="2">
    <source>
        <dbReference type="EMBL" id="CAB4849623.1"/>
    </source>
</evidence>
<reference evidence="4" key="1">
    <citation type="submission" date="2020-05" db="EMBL/GenBank/DDBJ databases">
        <authorList>
            <person name="Chiriac C."/>
            <person name="Salcher M."/>
            <person name="Ghai R."/>
            <person name="Kavagutti S V."/>
        </authorList>
    </citation>
    <scope>NUCLEOTIDE SEQUENCE</scope>
</reference>
<evidence type="ECO:0000313" key="4">
    <source>
        <dbReference type="EMBL" id="CAB5013152.1"/>
    </source>
</evidence>